<evidence type="ECO:0000256" key="2">
    <source>
        <dbReference type="ARBA" id="ARBA00005908"/>
    </source>
</evidence>
<keyword evidence="8" id="KW-0904">Protein phosphatase</keyword>
<protein>
    <recommendedName>
        <fullName evidence="3">Protein phosphatase CheZ</fullName>
    </recommendedName>
    <alternativeName>
        <fullName evidence="9">Chemotaxis protein CheZ</fullName>
    </alternativeName>
</protein>
<comment type="caution">
    <text evidence="11">The sequence shown here is derived from an EMBL/GenBank/DDBJ whole genome shotgun (WGS) entry which is preliminary data.</text>
</comment>
<dbReference type="GO" id="GO:0005737">
    <property type="term" value="C:cytoplasm"/>
    <property type="evidence" value="ECO:0007669"/>
    <property type="project" value="UniProtKB-SubCell"/>
</dbReference>
<dbReference type="InterPro" id="IPR050992">
    <property type="entry name" value="CheZ_family_phosphatases"/>
</dbReference>
<keyword evidence="4" id="KW-0963">Cytoplasm</keyword>
<keyword evidence="7" id="KW-0378">Hydrolase</keyword>
<dbReference type="GO" id="GO:0097588">
    <property type="term" value="P:archaeal or bacterial-type flagellum-dependent cell motility"/>
    <property type="evidence" value="ECO:0007669"/>
    <property type="project" value="UniProtKB-KW"/>
</dbReference>
<dbReference type="GO" id="GO:0006935">
    <property type="term" value="P:chemotaxis"/>
    <property type="evidence" value="ECO:0007669"/>
    <property type="project" value="UniProtKB-KW"/>
</dbReference>
<evidence type="ECO:0000256" key="6">
    <source>
        <dbReference type="ARBA" id="ARBA00022779"/>
    </source>
</evidence>
<sequence>MIGRSQAGGPVVPRPLAGQRRPLGVRHAQEERPVRLHRTPPGDGIGYPRGGPGVNTRDNDSAKDDVYDELGHVARQLHSAVVQLGVDGYLHRIASEIPDARERLVYVGQLTDRAAHKVLGLVEQGQPECRALRDDAQTLCAKLDAAAVGASAEQAALLAEARRFAEQAAARADQQHETLSEIMLSQDFQDLSGQVIQKVVRIISETEDQLLGLLLKHAPMQASDLKHQPQQDLQGPQVEGKALDQGDVDDLLASLGF</sequence>
<accession>A0A437K0W9</accession>
<proteinExistence type="inferred from homology"/>
<evidence type="ECO:0000313" key="12">
    <source>
        <dbReference type="Proteomes" id="UP000288178"/>
    </source>
</evidence>
<gene>
    <name evidence="11" type="ORF">ENE75_03210</name>
</gene>
<evidence type="ECO:0000256" key="8">
    <source>
        <dbReference type="ARBA" id="ARBA00022912"/>
    </source>
</evidence>
<reference evidence="11 12" key="1">
    <citation type="submission" date="2019-01" db="EMBL/GenBank/DDBJ databases">
        <authorList>
            <person name="Chen W.-M."/>
        </authorList>
    </citation>
    <scope>NUCLEOTIDE SEQUENCE [LARGE SCALE GENOMIC DNA]</scope>
    <source>
        <strain evidence="11 12">ICH-3</strain>
    </source>
</reference>
<evidence type="ECO:0000313" key="11">
    <source>
        <dbReference type="EMBL" id="RVT53905.1"/>
    </source>
</evidence>
<dbReference type="PANTHER" id="PTHR43693">
    <property type="entry name" value="PROTEIN PHOSPHATASE CHEZ"/>
    <property type="match status" value="1"/>
</dbReference>
<organism evidence="11 12">
    <name type="scientific">Rubrivivax albus</name>
    <dbReference type="NCBI Taxonomy" id="2499835"/>
    <lineage>
        <taxon>Bacteria</taxon>
        <taxon>Pseudomonadati</taxon>
        <taxon>Pseudomonadota</taxon>
        <taxon>Betaproteobacteria</taxon>
        <taxon>Burkholderiales</taxon>
        <taxon>Sphaerotilaceae</taxon>
        <taxon>Rubrivivax</taxon>
    </lineage>
</organism>
<evidence type="ECO:0000256" key="10">
    <source>
        <dbReference type="SAM" id="MobiDB-lite"/>
    </source>
</evidence>
<feature type="region of interest" description="Disordered" evidence="10">
    <location>
        <begin position="1"/>
        <end position="60"/>
    </location>
</feature>
<keyword evidence="12" id="KW-1185">Reference proteome</keyword>
<keyword evidence="5" id="KW-0145">Chemotaxis</keyword>
<dbReference type="Proteomes" id="UP000288178">
    <property type="component" value="Unassembled WGS sequence"/>
</dbReference>
<evidence type="ECO:0000256" key="9">
    <source>
        <dbReference type="ARBA" id="ARBA00029599"/>
    </source>
</evidence>
<evidence type="ECO:0000256" key="1">
    <source>
        <dbReference type="ARBA" id="ARBA00004496"/>
    </source>
</evidence>
<evidence type="ECO:0000256" key="4">
    <source>
        <dbReference type="ARBA" id="ARBA00022490"/>
    </source>
</evidence>
<feature type="compositionally biased region" description="Gly residues" evidence="10">
    <location>
        <begin position="43"/>
        <end position="53"/>
    </location>
</feature>
<evidence type="ECO:0000256" key="5">
    <source>
        <dbReference type="ARBA" id="ARBA00022500"/>
    </source>
</evidence>
<dbReference type="GO" id="GO:0004721">
    <property type="term" value="F:phosphoprotein phosphatase activity"/>
    <property type="evidence" value="ECO:0007669"/>
    <property type="project" value="UniProtKB-KW"/>
</dbReference>
<comment type="similarity">
    <text evidence="2">Belongs to the CheZ family.</text>
</comment>
<dbReference type="GO" id="GO:0009288">
    <property type="term" value="C:bacterial-type flagellum"/>
    <property type="evidence" value="ECO:0007669"/>
    <property type="project" value="InterPro"/>
</dbReference>
<dbReference type="EMBL" id="SACT01000001">
    <property type="protein sequence ID" value="RVT53905.1"/>
    <property type="molecule type" value="Genomic_DNA"/>
</dbReference>
<comment type="subcellular location">
    <subcellularLocation>
        <location evidence="1">Cytoplasm</location>
    </subcellularLocation>
</comment>
<evidence type="ECO:0000256" key="7">
    <source>
        <dbReference type="ARBA" id="ARBA00022801"/>
    </source>
</evidence>
<evidence type="ECO:0000256" key="3">
    <source>
        <dbReference type="ARBA" id="ARBA00018484"/>
    </source>
</evidence>
<dbReference type="Pfam" id="PF04344">
    <property type="entry name" value="CheZ"/>
    <property type="match status" value="1"/>
</dbReference>
<dbReference type="AlphaFoldDB" id="A0A437K0W9"/>
<dbReference type="Gene3D" id="1.10.287.500">
    <property type="entry name" value="Helix hairpin bin"/>
    <property type="match status" value="1"/>
</dbReference>
<dbReference type="InterPro" id="IPR007439">
    <property type="entry name" value="Chemotax_Pase_CheZ"/>
</dbReference>
<keyword evidence="6" id="KW-0283">Flagellar rotation</keyword>
<dbReference type="GO" id="GO:0050920">
    <property type="term" value="P:regulation of chemotaxis"/>
    <property type="evidence" value="ECO:0007669"/>
    <property type="project" value="InterPro"/>
</dbReference>
<dbReference type="SUPFAM" id="SSF75708">
    <property type="entry name" value="Chemotaxis phosphatase CheZ"/>
    <property type="match status" value="1"/>
</dbReference>
<feature type="region of interest" description="Disordered" evidence="10">
    <location>
        <begin position="222"/>
        <end position="241"/>
    </location>
</feature>
<dbReference type="PANTHER" id="PTHR43693:SF1">
    <property type="entry name" value="PROTEIN PHOSPHATASE CHEZ"/>
    <property type="match status" value="1"/>
</dbReference>
<name>A0A437K0W9_9BURK</name>